<feature type="region of interest" description="Disordered" evidence="1">
    <location>
        <begin position="520"/>
        <end position="561"/>
    </location>
</feature>
<dbReference type="PANTHER" id="PTHR47219">
    <property type="entry name" value="RAB GTPASE-ACTIVATING PROTEIN 1-LIKE"/>
    <property type="match status" value="1"/>
</dbReference>
<feature type="region of interest" description="Disordered" evidence="1">
    <location>
        <begin position="773"/>
        <end position="815"/>
    </location>
</feature>
<evidence type="ECO:0000259" key="2">
    <source>
        <dbReference type="PROSITE" id="PS50086"/>
    </source>
</evidence>
<dbReference type="SUPFAM" id="SSF47923">
    <property type="entry name" value="Ypt/Rab-GAP domain of gyp1p"/>
    <property type="match status" value="2"/>
</dbReference>
<feature type="compositionally biased region" description="Polar residues" evidence="1">
    <location>
        <begin position="30"/>
        <end position="47"/>
    </location>
</feature>
<dbReference type="STRING" id="71717.A0A4Y7SNU2"/>
<dbReference type="GO" id="GO:0031267">
    <property type="term" value="F:small GTPase binding"/>
    <property type="evidence" value="ECO:0007669"/>
    <property type="project" value="TreeGrafter"/>
</dbReference>
<organism evidence="3 4">
    <name type="scientific">Coprinellus micaceus</name>
    <name type="common">Glistening ink-cap mushroom</name>
    <name type="synonym">Coprinus micaceus</name>
    <dbReference type="NCBI Taxonomy" id="71717"/>
    <lineage>
        <taxon>Eukaryota</taxon>
        <taxon>Fungi</taxon>
        <taxon>Dikarya</taxon>
        <taxon>Basidiomycota</taxon>
        <taxon>Agaricomycotina</taxon>
        <taxon>Agaricomycetes</taxon>
        <taxon>Agaricomycetidae</taxon>
        <taxon>Agaricales</taxon>
        <taxon>Agaricineae</taxon>
        <taxon>Psathyrellaceae</taxon>
        <taxon>Coprinellus</taxon>
    </lineage>
</organism>
<sequence length="1203" mass="130863">MSSTHLKTPVQSHPLSLEEPPSSRGRRSRTNASDARPQTTYFQSKNQLEPEPTTRPGNWDGSVRGYSRSVSTGTQLGVSVENGSLFDPPASPMAHLSVFGSPGNDHMFGSPRRPMDPPELLFTQEHDTSTHILSTKWHQLPDDIIQSTISDLSKTEDVISDVKTYQNALRALSSAYHNLCRTHLEALAERESARQSRAEELLKEIQPSEQDIAKRVLQSLFTDDDEEGHKVQRKQSSASLMDSLLEALDDEAPISKLAMESSYALTPPLEEEEVTTSSSSAIDVPQPTTSSAPEPIESPSSFMKRSPSSRSLSSAKSLPNPNRNSMSDWMGTLWGKRSRVRIPAEDDKDSDSGSVYSTEPTTIKPRLERKTAKSVFGNLGISILNPSFSPVSSTSLIPDSTPDDATSIRSNQTAAHSLAAHSSVSSPVQPSFFPSLAAPLITTTLEDPTVSNTPSKEPSVNEDPPRVRTQGASLRAITNAARVMTKDPKSILVDTGFEINPLIANLAMALVKATRDSGITFRDRHGKDRKETRPPPAPEDDKVGPVVEMSPSSGVDAASVLNSTLTKEVETKRRKAKGGSSFMAATFNNSPVFSLFGQQPRKSSSSVAKSKSSTPDPAASKGATGGQVNPTSGPAKPRSVPLESIIPAMAKPPTQYLSRTYTPITARDFQFTIPLPNSASRFTIYHDDKDQLPLTDRFGFMYDVSQYDVLLLLRAKECGNTAPACLTGVKIADREENNTWPDDDDASDQSLKPAMEIVKDRTCSCNGGLEAPTILGPGRGVDSPAPDTRSIMSGKSGTSSKSKKRNSTTLSGAGVSSSLTASMTSILAVNPDTPRHACAKTVRKLLDQLTEIHDEQQVTQRKEWDAFVRQRSKAKHSKSSGAGNPNAPSSTQAGNAFLGLGTAIEDDELSHTEGLIGFPQLGVNTAARKEFDRLLRSGIPLVYRSKVWMECSGALDMKEPGLFRDLLAEPEGPNSVVHEIEKDVGRTMPLNIFFGGDGAGVEKLRRVLIAYSRRNPAVGYCQGMNLITSTLLLVHADEEEAFWMLSALVERTLPGDFFSPSLLPSRACPLVLLDYVQEHLPKLHAHLIELGVDLGAICFSWFLSLFTDCLPVETLFRVWDVFIVDGFGVLFRVALAMLRNNEAELLGCQSIPAVYVALENLPTRMWEADKLLQMELDLRSTLLTPDILAKHNAHVKDLSELIS</sequence>
<name>A0A4Y7SNU2_COPMI</name>
<feature type="domain" description="Rab-GAP TBC" evidence="2">
    <location>
        <begin position="938"/>
        <end position="1126"/>
    </location>
</feature>
<accession>A0A4Y7SNU2</accession>
<protein>
    <submittedName>
        <fullName evidence="3">TBC-domain-containing protein</fullName>
    </submittedName>
</protein>
<gene>
    <name evidence="3" type="ORF">FA13DRAFT_1740234</name>
</gene>
<keyword evidence="4" id="KW-1185">Reference proteome</keyword>
<feature type="region of interest" description="Disordered" evidence="1">
    <location>
        <begin position="855"/>
        <end position="894"/>
    </location>
</feature>
<feature type="compositionally biased region" description="Low complexity" evidence="1">
    <location>
        <begin position="287"/>
        <end position="318"/>
    </location>
</feature>
<dbReference type="InterPro" id="IPR035969">
    <property type="entry name" value="Rab-GAP_TBC_sf"/>
</dbReference>
<dbReference type="OrthoDB" id="294251at2759"/>
<comment type="caution">
    <text evidence="3">The sequence shown here is derived from an EMBL/GenBank/DDBJ whole genome shotgun (WGS) entry which is preliminary data.</text>
</comment>
<dbReference type="Proteomes" id="UP000298030">
    <property type="component" value="Unassembled WGS sequence"/>
</dbReference>
<dbReference type="PROSITE" id="PS50086">
    <property type="entry name" value="TBC_RABGAP"/>
    <property type="match status" value="1"/>
</dbReference>
<feature type="region of interest" description="Disordered" evidence="1">
    <location>
        <begin position="445"/>
        <end position="469"/>
    </location>
</feature>
<feature type="region of interest" description="Disordered" evidence="1">
    <location>
        <begin position="267"/>
        <end position="330"/>
    </location>
</feature>
<reference evidence="3 4" key="1">
    <citation type="journal article" date="2019" name="Nat. Ecol. Evol.">
        <title>Megaphylogeny resolves global patterns of mushroom evolution.</title>
        <authorList>
            <person name="Varga T."/>
            <person name="Krizsan K."/>
            <person name="Foldi C."/>
            <person name="Dima B."/>
            <person name="Sanchez-Garcia M."/>
            <person name="Sanchez-Ramirez S."/>
            <person name="Szollosi G.J."/>
            <person name="Szarkandi J.G."/>
            <person name="Papp V."/>
            <person name="Albert L."/>
            <person name="Andreopoulos W."/>
            <person name="Angelini C."/>
            <person name="Antonin V."/>
            <person name="Barry K.W."/>
            <person name="Bougher N.L."/>
            <person name="Buchanan P."/>
            <person name="Buyck B."/>
            <person name="Bense V."/>
            <person name="Catcheside P."/>
            <person name="Chovatia M."/>
            <person name="Cooper J."/>
            <person name="Damon W."/>
            <person name="Desjardin D."/>
            <person name="Finy P."/>
            <person name="Geml J."/>
            <person name="Haridas S."/>
            <person name="Hughes K."/>
            <person name="Justo A."/>
            <person name="Karasinski D."/>
            <person name="Kautmanova I."/>
            <person name="Kiss B."/>
            <person name="Kocsube S."/>
            <person name="Kotiranta H."/>
            <person name="LaButti K.M."/>
            <person name="Lechner B.E."/>
            <person name="Liimatainen K."/>
            <person name="Lipzen A."/>
            <person name="Lukacs Z."/>
            <person name="Mihaltcheva S."/>
            <person name="Morgado L.N."/>
            <person name="Niskanen T."/>
            <person name="Noordeloos M.E."/>
            <person name="Ohm R.A."/>
            <person name="Ortiz-Santana B."/>
            <person name="Ovrebo C."/>
            <person name="Racz N."/>
            <person name="Riley R."/>
            <person name="Savchenko A."/>
            <person name="Shiryaev A."/>
            <person name="Soop K."/>
            <person name="Spirin V."/>
            <person name="Szebenyi C."/>
            <person name="Tomsovsky M."/>
            <person name="Tulloss R.E."/>
            <person name="Uehling J."/>
            <person name="Grigoriev I.V."/>
            <person name="Vagvolgyi C."/>
            <person name="Papp T."/>
            <person name="Martin F.M."/>
            <person name="Miettinen O."/>
            <person name="Hibbett D.S."/>
            <person name="Nagy L.G."/>
        </authorList>
    </citation>
    <scope>NUCLEOTIDE SEQUENCE [LARGE SCALE GENOMIC DNA]</scope>
    <source>
        <strain evidence="3 4">FP101781</strain>
    </source>
</reference>
<feature type="region of interest" description="Disordered" evidence="1">
    <location>
        <begin position="595"/>
        <end position="640"/>
    </location>
</feature>
<dbReference type="AlphaFoldDB" id="A0A4Y7SNU2"/>
<evidence type="ECO:0000256" key="1">
    <source>
        <dbReference type="SAM" id="MobiDB-lite"/>
    </source>
</evidence>
<dbReference type="FunFam" id="1.10.8.270:FF:000026">
    <property type="entry name" value="TBC (Tre-2/Bub2/Cdc16) domain family"/>
    <property type="match status" value="1"/>
</dbReference>
<feature type="compositionally biased region" description="Low complexity" evidence="1">
    <location>
        <begin position="14"/>
        <end position="23"/>
    </location>
</feature>
<feature type="compositionally biased region" description="Basic and acidic residues" evidence="1">
    <location>
        <begin position="521"/>
        <end position="543"/>
    </location>
</feature>
<feature type="compositionally biased region" description="Basic and acidic residues" evidence="1">
    <location>
        <begin position="855"/>
        <end position="868"/>
    </location>
</feature>
<dbReference type="EMBL" id="QPFP01000080">
    <property type="protein sequence ID" value="TEB23274.1"/>
    <property type="molecule type" value="Genomic_DNA"/>
</dbReference>
<dbReference type="Gene3D" id="1.10.8.270">
    <property type="entry name" value="putative rabgap domain of human tbc1 domain family member 14 like domains"/>
    <property type="match status" value="1"/>
</dbReference>
<dbReference type="InterPro" id="IPR000195">
    <property type="entry name" value="Rab-GAP-TBC_dom"/>
</dbReference>
<dbReference type="Gene3D" id="1.10.472.80">
    <property type="entry name" value="Ypt/Rab-GAP domain of gyp1p, domain 3"/>
    <property type="match status" value="1"/>
</dbReference>
<dbReference type="InterPro" id="IPR050302">
    <property type="entry name" value="Rab_GAP_TBC_domain"/>
</dbReference>
<feature type="compositionally biased region" description="Low complexity" evidence="1">
    <location>
        <begin position="602"/>
        <end position="613"/>
    </location>
</feature>
<dbReference type="GO" id="GO:0005096">
    <property type="term" value="F:GTPase activator activity"/>
    <property type="evidence" value="ECO:0007669"/>
    <property type="project" value="TreeGrafter"/>
</dbReference>
<evidence type="ECO:0000313" key="4">
    <source>
        <dbReference type="Proteomes" id="UP000298030"/>
    </source>
</evidence>
<evidence type="ECO:0000313" key="3">
    <source>
        <dbReference type="EMBL" id="TEB23274.1"/>
    </source>
</evidence>
<dbReference type="SMART" id="SM00164">
    <property type="entry name" value="TBC"/>
    <property type="match status" value="1"/>
</dbReference>
<proteinExistence type="predicted"/>
<feature type="region of interest" description="Disordered" evidence="1">
    <location>
        <begin position="1"/>
        <end position="68"/>
    </location>
</feature>
<feature type="compositionally biased region" description="Polar residues" evidence="1">
    <location>
        <begin position="1"/>
        <end position="13"/>
    </location>
</feature>
<dbReference type="PANTHER" id="PTHR47219:SF20">
    <property type="entry name" value="TBC1 DOMAIN FAMILY MEMBER 2B"/>
    <property type="match status" value="1"/>
</dbReference>
<dbReference type="Pfam" id="PF00566">
    <property type="entry name" value="RabGAP-TBC"/>
    <property type="match status" value="1"/>
</dbReference>
<feature type="compositionally biased region" description="Polar residues" evidence="1">
    <location>
        <begin position="445"/>
        <end position="458"/>
    </location>
</feature>